<dbReference type="InterPro" id="IPR000415">
    <property type="entry name" value="Nitroreductase-like"/>
</dbReference>
<comment type="similarity">
    <text evidence="1">Belongs to the nitroreductase family.</text>
</comment>
<organism evidence="4 5">
    <name type="scientific">Clostridium luticellarii</name>
    <dbReference type="NCBI Taxonomy" id="1691940"/>
    <lineage>
        <taxon>Bacteria</taxon>
        <taxon>Bacillati</taxon>
        <taxon>Bacillota</taxon>
        <taxon>Clostridia</taxon>
        <taxon>Eubacteriales</taxon>
        <taxon>Clostridiaceae</taxon>
        <taxon>Clostridium</taxon>
    </lineage>
</organism>
<keyword evidence="2 4" id="KW-0560">Oxidoreductase</keyword>
<dbReference type="EC" id="1.5.1.39" evidence="4"/>
<name>A0A2T0B2S6_9CLOT</name>
<proteinExistence type="inferred from homology"/>
<dbReference type="GO" id="GO:0008752">
    <property type="term" value="F:FMN reductase [NAD(P)H] activity"/>
    <property type="evidence" value="ECO:0007669"/>
    <property type="project" value="UniProtKB-EC"/>
</dbReference>
<gene>
    <name evidence="4" type="primary">nfrA2_2</name>
    <name evidence="4" type="ORF">CLLU_36670</name>
</gene>
<dbReference type="Proteomes" id="UP000237798">
    <property type="component" value="Unassembled WGS sequence"/>
</dbReference>
<sequence>MEEIKERRSIRKYKNKTIERDKIIQLLESARTAPSGDNTQPWNFILVQSEDMKKKVSKACHNQQWMNTASLLIVCVGDLNSRIKGTDTLTIDEHSSEEEVKQIIRDTAIAAEHIVLQAENLGLGTCWIAWFKQNDIRPVLNVPEDKYVISVITVGYADETPAPRPRRKLEDMVHYEKW</sequence>
<evidence type="ECO:0000313" key="4">
    <source>
        <dbReference type="EMBL" id="PRR78200.1"/>
    </source>
</evidence>
<dbReference type="Pfam" id="PF00881">
    <property type="entry name" value="Nitroreductase"/>
    <property type="match status" value="1"/>
</dbReference>
<evidence type="ECO:0000313" key="5">
    <source>
        <dbReference type="Proteomes" id="UP000237798"/>
    </source>
</evidence>
<protein>
    <submittedName>
        <fullName evidence="4">FMN reductase</fullName>
        <ecNumber evidence="4">1.5.1.39</ecNumber>
    </submittedName>
</protein>
<dbReference type="PANTHER" id="PTHR43673">
    <property type="entry name" value="NAD(P)H NITROREDUCTASE YDGI-RELATED"/>
    <property type="match status" value="1"/>
</dbReference>
<dbReference type="AlphaFoldDB" id="A0A2T0B2S6"/>
<accession>A0A2T0B2S6</accession>
<dbReference type="SUPFAM" id="SSF55469">
    <property type="entry name" value="FMN-dependent nitroreductase-like"/>
    <property type="match status" value="1"/>
</dbReference>
<comment type="caution">
    <text evidence="4">The sequence shown here is derived from an EMBL/GenBank/DDBJ whole genome shotgun (WGS) entry which is preliminary data.</text>
</comment>
<keyword evidence="5" id="KW-1185">Reference proteome</keyword>
<feature type="domain" description="Nitroreductase" evidence="3">
    <location>
        <begin position="4"/>
        <end position="156"/>
    </location>
</feature>
<evidence type="ECO:0000256" key="2">
    <source>
        <dbReference type="ARBA" id="ARBA00023002"/>
    </source>
</evidence>
<evidence type="ECO:0000259" key="3">
    <source>
        <dbReference type="Pfam" id="PF00881"/>
    </source>
</evidence>
<dbReference type="Gene3D" id="3.40.109.10">
    <property type="entry name" value="NADH Oxidase"/>
    <property type="match status" value="1"/>
</dbReference>
<dbReference type="EMBL" id="PVXP01000135">
    <property type="protein sequence ID" value="PRR78200.1"/>
    <property type="molecule type" value="Genomic_DNA"/>
</dbReference>
<dbReference type="PANTHER" id="PTHR43673:SF10">
    <property type="entry name" value="NADH DEHYDROGENASE_NAD(P)H NITROREDUCTASE XCC3605-RELATED"/>
    <property type="match status" value="1"/>
</dbReference>
<evidence type="ECO:0000256" key="1">
    <source>
        <dbReference type="ARBA" id="ARBA00007118"/>
    </source>
</evidence>
<dbReference type="InterPro" id="IPR029479">
    <property type="entry name" value="Nitroreductase"/>
</dbReference>
<reference evidence="4 5" key="1">
    <citation type="submission" date="2018-03" db="EMBL/GenBank/DDBJ databases">
        <title>Genome sequence of Clostridium luticellarii DSM 29923.</title>
        <authorList>
            <person name="Poehlein A."/>
            <person name="Daniel R."/>
        </authorList>
    </citation>
    <scope>NUCLEOTIDE SEQUENCE [LARGE SCALE GENOMIC DNA]</scope>
    <source>
        <strain evidence="4 5">DSM 29923</strain>
    </source>
</reference>